<feature type="domain" description="F-box" evidence="1">
    <location>
        <begin position="3"/>
        <end position="54"/>
    </location>
</feature>
<gene>
    <name evidence="2" type="ORF">ORPV_641</name>
</gene>
<dbReference type="Proteomes" id="UP000236316">
    <property type="component" value="Segment"/>
</dbReference>
<reference evidence="2" key="1">
    <citation type="submission" date="2017-08" db="EMBL/GenBank/DDBJ databases">
        <authorList>
            <consortium name="Urmite Genomes"/>
        </authorList>
    </citation>
    <scope>NUCLEOTIDE SEQUENCE [LARGE SCALE GENOMIC DNA]</scope>
    <source>
        <strain evidence="2">IHUMI-LCC2</strain>
    </source>
</reference>
<dbReference type="RefSeq" id="YP_009448847.1">
    <property type="nucleotide sequence ID" value="NC_036594.1"/>
</dbReference>
<dbReference type="EMBL" id="LT906555">
    <property type="protein sequence ID" value="SNW62545.1"/>
    <property type="molecule type" value="Genomic_DNA"/>
</dbReference>
<evidence type="ECO:0000313" key="3">
    <source>
        <dbReference type="Proteomes" id="UP000236316"/>
    </source>
</evidence>
<dbReference type="InterPro" id="IPR002110">
    <property type="entry name" value="Ankyrin_rpt"/>
</dbReference>
<accession>A0A2I2L4R1</accession>
<sequence>MEEYDFSNIPNELISKLFNILDNLDINSILSLCTTNSINEDICSSSYDDYWKHRFNTIFQESDLVDEHGNILDRDPKFTFPYIHYNSVHEYNIYNNTNFNSWYEIIHYINNEIKNMNDYLIIDAPSFDDDDEEDENADNTYNNTLYKLIIKNIQRSSLELLYYLLSYFTPKDNEYIYNSLFKSAIGSKLYIFELLYSLYPIRFDKSIIISTLHNKSEDILSYIYNKSDKEVRALIFVLSCQFSYYQVAEQILQKEEFYDDTYETALMYTIALTDKESVEISIKIIDTMIGLGFPLEYMMVKACTYKNTEIIKYIHSLGVPYNNKYLSDAIKSQEGMKRMYDVFNLFADNGVYPNTSNARDAIDRDSTELLKLITNFGYKLNDEDLHYAIHNRKEKSVIYMLNQGVIPTNISVNNILNNQFLRFNLSVTFRLLKYIPSLSRSDINSILQVNPQVYGYIAGKNYAINNNDDVPINISRLYAVCKSLSLSDNKILFKYFDYAIKNNLIYNRDIFYQAVVNEDINIMNYIYNMEDGSNVELYEDMMKIALSNKYYNSILYLSKITDADYRKFIVDNLNSDRPDFRFVTFLIENFGDLSQEDKDNILINAYDNGDIGIINFILDRGANVYAIPKIVEKYEKYYGQKIPNNMGGYMLSNLDKFVREVPYSDIEVNIKMEDAINNNDMNAITEFIRNGVYPNEGTVQLAKDLGYTRLANFMKYYVK</sequence>
<proteinExistence type="predicted"/>
<dbReference type="PROSITE" id="PS50181">
    <property type="entry name" value="FBOX"/>
    <property type="match status" value="1"/>
</dbReference>
<name>A0A2I2L4R1_9VIRU</name>
<dbReference type="KEGG" id="vg:35382452"/>
<dbReference type="SUPFAM" id="SSF48403">
    <property type="entry name" value="Ankyrin repeat"/>
    <property type="match status" value="1"/>
</dbReference>
<dbReference type="SMART" id="SM00248">
    <property type="entry name" value="ANK"/>
    <property type="match status" value="3"/>
</dbReference>
<protein>
    <submittedName>
        <fullName evidence="2">Ankyrin-repeat protein with F-box domain</fullName>
    </submittedName>
</protein>
<organism evidence="2">
    <name type="scientific">Orpheovirus IHUMI-LCC2</name>
    <dbReference type="NCBI Taxonomy" id="2023057"/>
    <lineage>
        <taxon>Viruses</taxon>
        <taxon>Varidnaviria</taxon>
        <taxon>Bamfordvirae</taxon>
        <taxon>Nucleocytoviricota</taxon>
        <taxon>Megaviricetes</taxon>
        <taxon>Pimascovirales</taxon>
        <taxon>Ocovirineae</taxon>
        <taxon>Orpheoviridae</taxon>
        <taxon>Alphaorpheovirus</taxon>
        <taxon>Alphaorpheovirus massiliense</taxon>
    </lineage>
</organism>
<dbReference type="InterPro" id="IPR036770">
    <property type="entry name" value="Ankyrin_rpt-contain_sf"/>
</dbReference>
<evidence type="ECO:0000313" key="2">
    <source>
        <dbReference type="EMBL" id="SNW62545.1"/>
    </source>
</evidence>
<dbReference type="InterPro" id="IPR001810">
    <property type="entry name" value="F-box_dom"/>
</dbReference>
<keyword evidence="3" id="KW-1185">Reference proteome</keyword>
<evidence type="ECO:0000259" key="1">
    <source>
        <dbReference type="PROSITE" id="PS50181"/>
    </source>
</evidence>
<dbReference type="GeneID" id="35382452"/>
<dbReference type="OrthoDB" id="41567at10239"/>